<evidence type="ECO:0000256" key="3">
    <source>
        <dbReference type="ARBA" id="ARBA00022989"/>
    </source>
</evidence>
<gene>
    <name evidence="6" type="ORF">ENN94_05435</name>
</gene>
<keyword evidence="3 5" id="KW-1133">Transmembrane helix</keyword>
<dbReference type="Proteomes" id="UP000886162">
    <property type="component" value="Unassembled WGS sequence"/>
</dbReference>
<comment type="subcellular location">
    <subcellularLocation>
        <location evidence="1">Membrane</location>
        <topology evidence="1">Multi-pass membrane protein</topology>
    </subcellularLocation>
</comment>
<dbReference type="PANTHER" id="PTHR37306:SF1">
    <property type="entry name" value="COLICIN V PRODUCTION PROTEIN"/>
    <property type="match status" value="1"/>
</dbReference>
<evidence type="ECO:0000256" key="4">
    <source>
        <dbReference type="ARBA" id="ARBA00023136"/>
    </source>
</evidence>
<organism evidence="6">
    <name type="scientific">Geoalkalibacter subterraneus</name>
    <dbReference type="NCBI Taxonomy" id="483547"/>
    <lineage>
        <taxon>Bacteria</taxon>
        <taxon>Pseudomonadati</taxon>
        <taxon>Thermodesulfobacteriota</taxon>
        <taxon>Desulfuromonadia</taxon>
        <taxon>Desulfuromonadales</taxon>
        <taxon>Geoalkalibacteraceae</taxon>
        <taxon>Geoalkalibacter</taxon>
    </lineage>
</organism>
<feature type="transmembrane region" description="Helical" evidence="5">
    <location>
        <begin position="6"/>
        <end position="21"/>
    </location>
</feature>
<dbReference type="AlphaFoldDB" id="A0A831LJQ6"/>
<feature type="transmembrane region" description="Helical" evidence="5">
    <location>
        <begin position="28"/>
        <end position="46"/>
    </location>
</feature>
<dbReference type="InterPro" id="IPR003825">
    <property type="entry name" value="Colicin-V_CvpA"/>
</dbReference>
<evidence type="ECO:0000256" key="1">
    <source>
        <dbReference type="ARBA" id="ARBA00004141"/>
    </source>
</evidence>
<keyword evidence="2 5" id="KW-0812">Transmembrane</keyword>
<protein>
    <submittedName>
        <fullName evidence="6">CvpA family protein</fullName>
    </submittedName>
</protein>
<evidence type="ECO:0000256" key="5">
    <source>
        <dbReference type="SAM" id="Phobius"/>
    </source>
</evidence>
<evidence type="ECO:0000313" key="6">
    <source>
        <dbReference type="EMBL" id="HDR47128.1"/>
    </source>
</evidence>
<accession>A0A831LJQ6</accession>
<reference evidence="6" key="1">
    <citation type="journal article" date="2020" name="mSystems">
        <title>Genome- and Community-Level Interaction Insights into Carbon Utilization and Element Cycling Functions of Hydrothermarchaeota in Hydrothermal Sediment.</title>
        <authorList>
            <person name="Zhou Z."/>
            <person name="Liu Y."/>
            <person name="Xu W."/>
            <person name="Pan J."/>
            <person name="Luo Z.H."/>
            <person name="Li M."/>
        </authorList>
    </citation>
    <scope>NUCLEOTIDE SEQUENCE [LARGE SCALE GENOMIC DNA]</scope>
    <source>
        <strain evidence="6">SpSt-1220</strain>
    </source>
</reference>
<dbReference type="Pfam" id="PF02674">
    <property type="entry name" value="Colicin_V"/>
    <property type="match status" value="1"/>
</dbReference>
<proteinExistence type="predicted"/>
<comment type="caution">
    <text evidence="6">The sequence shown here is derived from an EMBL/GenBank/DDBJ whole genome shotgun (WGS) entry which is preliminary data.</text>
</comment>
<evidence type="ECO:0000256" key="2">
    <source>
        <dbReference type="ARBA" id="ARBA00022692"/>
    </source>
</evidence>
<feature type="transmembrane region" description="Helical" evidence="5">
    <location>
        <begin position="66"/>
        <end position="89"/>
    </location>
</feature>
<dbReference type="GO" id="GO:0016020">
    <property type="term" value="C:membrane"/>
    <property type="evidence" value="ECO:0007669"/>
    <property type="project" value="UniProtKB-SubCell"/>
</dbReference>
<sequence>MNFVDIAILVILAAFMIKGLTRGLVKEICALAGLVVGGLAAFAYYAPLAQWLLDTLGVPSKIAVVAAFLALFLLSLVIFAVLGFVLSRFVRLIFLGGFNRVFGGLFGLAQGAVLLALILFALSLGPLPDFLKNGYRGSHLSPPFIKLGAAMFQAGTEYVEHN</sequence>
<feature type="transmembrane region" description="Helical" evidence="5">
    <location>
        <begin position="101"/>
        <end position="122"/>
    </location>
</feature>
<dbReference type="GO" id="GO:0009403">
    <property type="term" value="P:toxin biosynthetic process"/>
    <property type="evidence" value="ECO:0007669"/>
    <property type="project" value="InterPro"/>
</dbReference>
<dbReference type="PANTHER" id="PTHR37306">
    <property type="entry name" value="COLICIN V PRODUCTION PROTEIN"/>
    <property type="match status" value="1"/>
</dbReference>
<keyword evidence="4 5" id="KW-0472">Membrane</keyword>
<dbReference type="EMBL" id="DSDO01000368">
    <property type="protein sequence ID" value="HDR47128.1"/>
    <property type="molecule type" value="Genomic_DNA"/>
</dbReference>
<name>A0A831LJQ6_9BACT</name>